<sequence length="272" mass="30976">MVLCPCGLQCVVRTSWTNRNPGRRFYSCPTYGSDCGTFGWIDPPMGKRAIEIIPRLLRARNALEEDIEEYVEMYREQQELVVIDLLGAKMESLLKIILEEANRYHRMSIFMMKVLKGVTWNDRNLVSEVSSSISCTHWSLCDLGDLVVDPDCNIDKEHVSGVIQDYRSKIINKLNQLHDNLSTDSSTTTTKQMIKDYIVAFEGGLEHEEPADDDLAKKFHQSEDLQMMILLNYAPIKKKSSTIISKKVAIRTRSNQKGVIWVTIEVSLGQLG</sequence>
<keyword evidence="3" id="KW-0862">Zinc</keyword>
<gene>
    <name evidence="7" type="ORF">CTI12_AA418840</name>
</gene>
<accession>A0A2U1LXS3</accession>
<keyword evidence="2 4" id="KW-0863">Zinc-finger</keyword>
<dbReference type="Proteomes" id="UP000245207">
    <property type="component" value="Unassembled WGS sequence"/>
</dbReference>
<keyword evidence="5" id="KW-0175">Coiled coil</keyword>
<dbReference type="GO" id="GO:0008270">
    <property type="term" value="F:zinc ion binding"/>
    <property type="evidence" value="ECO:0007669"/>
    <property type="project" value="UniProtKB-KW"/>
</dbReference>
<comment type="caution">
    <text evidence="7">The sequence shown here is derived from an EMBL/GenBank/DDBJ whole genome shotgun (WGS) entry which is preliminary data.</text>
</comment>
<evidence type="ECO:0000313" key="7">
    <source>
        <dbReference type="EMBL" id="PWA53809.1"/>
    </source>
</evidence>
<protein>
    <submittedName>
        <fullName evidence="7">Zinc finger, GRF-type</fullName>
    </submittedName>
</protein>
<proteinExistence type="predicted"/>
<keyword evidence="8" id="KW-1185">Reference proteome</keyword>
<keyword evidence="1" id="KW-0479">Metal-binding</keyword>
<feature type="domain" description="GRF-type" evidence="6">
    <location>
        <begin position="4"/>
        <end position="44"/>
    </location>
</feature>
<dbReference type="PROSITE" id="PS51999">
    <property type="entry name" value="ZF_GRF"/>
    <property type="match status" value="1"/>
</dbReference>
<evidence type="ECO:0000256" key="5">
    <source>
        <dbReference type="SAM" id="Coils"/>
    </source>
</evidence>
<dbReference type="AlphaFoldDB" id="A0A2U1LXS3"/>
<feature type="coiled-coil region" evidence="5">
    <location>
        <begin position="53"/>
        <end position="80"/>
    </location>
</feature>
<name>A0A2U1LXS3_ARTAN</name>
<dbReference type="Pfam" id="PF06839">
    <property type="entry name" value="Zn_ribbon_GRF"/>
    <property type="match status" value="1"/>
</dbReference>
<reference evidence="7 8" key="1">
    <citation type="journal article" date="2018" name="Mol. Plant">
        <title>The genome of Artemisia annua provides insight into the evolution of Asteraceae family and artemisinin biosynthesis.</title>
        <authorList>
            <person name="Shen Q."/>
            <person name="Zhang L."/>
            <person name="Liao Z."/>
            <person name="Wang S."/>
            <person name="Yan T."/>
            <person name="Shi P."/>
            <person name="Liu M."/>
            <person name="Fu X."/>
            <person name="Pan Q."/>
            <person name="Wang Y."/>
            <person name="Lv Z."/>
            <person name="Lu X."/>
            <person name="Zhang F."/>
            <person name="Jiang W."/>
            <person name="Ma Y."/>
            <person name="Chen M."/>
            <person name="Hao X."/>
            <person name="Li L."/>
            <person name="Tang Y."/>
            <person name="Lv G."/>
            <person name="Zhou Y."/>
            <person name="Sun X."/>
            <person name="Brodelius P.E."/>
            <person name="Rose J.K.C."/>
            <person name="Tang K."/>
        </authorList>
    </citation>
    <scope>NUCLEOTIDE SEQUENCE [LARGE SCALE GENOMIC DNA]</scope>
    <source>
        <strain evidence="8">cv. Huhao1</strain>
        <tissue evidence="7">Leaf</tissue>
    </source>
</reference>
<evidence type="ECO:0000256" key="2">
    <source>
        <dbReference type="ARBA" id="ARBA00022771"/>
    </source>
</evidence>
<dbReference type="PANTHER" id="PTHR33248">
    <property type="entry name" value="ZINC ION-BINDING PROTEIN"/>
    <property type="match status" value="1"/>
</dbReference>
<evidence type="ECO:0000313" key="8">
    <source>
        <dbReference type="Proteomes" id="UP000245207"/>
    </source>
</evidence>
<evidence type="ECO:0000259" key="6">
    <source>
        <dbReference type="PROSITE" id="PS51999"/>
    </source>
</evidence>
<dbReference type="OrthoDB" id="2425403at2759"/>
<evidence type="ECO:0000256" key="1">
    <source>
        <dbReference type="ARBA" id="ARBA00022723"/>
    </source>
</evidence>
<dbReference type="InterPro" id="IPR010666">
    <property type="entry name" value="Znf_GRF"/>
</dbReference>
<organism evidence="7 8">
    <name type="scientific">Artemisia annua</name>
    <name type="common">Sweet wormwood</name>
    <dbReference type="NCBI Taxonomy" id="35608"/>
    <lineage>
        <taxon>Eukaryota</taxon>
        <taxon>Viridiplantae</taxon>
        <taxon>Streptophyta</taxon>
        <taxon>Embryophyta</taxon>
        <taxon>Tracheophyta</taxon>
        <taxon>Spermatophyta</taxon>
        <taxon>Magnoliopsida</taxon>
        <taxon>eudicotyledons</taxon>
        <taxon>Gunneridae</taxon>
        <taxon>Pentapetalae</taxon>
        <taxon>asterids</taxon>
        <taxon>campanulids</taxon>
        <taxon>Asterales</taxon>
        <taxon>Asteraceae</taxon>
        <taxon>Asteroideae</taxon>
        <taxon>Anthemideae</taxon>
        <taxon>Artemisiinae</taxon>
        <taxon>Artemisia</taxon>
    </lineage>
</organism>
<evidence type="ECO:0000256" key="4">
    <source>
        <dbReference type="PROSITE-ProRule" id="PRU01343"/>
    </source>
</evidence>
<dbReference type="EMBL" id="PKPP01007291">
    <property type="protein sequence ID" value="PWA53809.1"/>
    <property type="molecule type" value="Genomic_DNA"/>
</dbReference>
<evidence type="ECO:0000256" key="3">
    <source>
        <dbReference type="ARBA" id="ARBA00022833"/>
    </source>
</evidence>